<protein>
    <submittedName>
        <fullName evidence="2">Uncharacterized protein</fullName>
    </submittedName>
</protein>
<organism evidence="2 3">
    <name type="scientific">Eumeta variegata</name>
    <name type="common">Bagworm moth</name>
    <name type="synonym">Eumeta japonica</name>
    <dbReference type="NCBI Taxonomy" id="151549"/>
    <lineage>
        <taxon>Eukaryota</taxon>
        <taxon>Metazoa</taxon>
        <taxon>Ecdysozoa</taxon>
        <taxon>Arthropoda</taxon>
        <taxon>Hexapoda</taxon>
        <taxon>Insecta</taxon>
        <taxon>Pterygota</taxon>
        <taxon>Neoptera</taxon>
        <taxon>Endopterygota</taxon>
        <taxon>Lepidoptera</taxon>
        <taxon>Glossata</taxon>
        <taxon>Ditrysia</taxon>
        <taxon>Tineoidea</taxon>
        <taxon>Psychidae</taxon>
        <taxon>Oiketicinae</taxon>
        <taxon>Eumeta</taxon>
    </lineage>
</organism>
<proteinExistence type="predicted"/>
<evidence type="ECO:0000256" key="1">
    <source>
        <dbReference type="SAM" id="MobiDB-lite"/>
    </source>
</evidence>
<evidence type="ECO:0000313" key="2">
    <source>
        <dbReference type="EMBL" id="GBP11692.1"/>
    </source>
</evidence>
<dbReference type="EMBL" id="BGZK01004937">
    <property type="protein sequence ID" value="GBP11692.1"/>
    <property type="molecule type" value="Genomic_DNA"/>
</dbReference>
<dbReference type="Proteomes" id="UP000299102">
    <property type="component" value="Unassembled WGS sequence"/>
</dbReference>
<dbReference type="AlphaFoldDB" id="A0A4C1TB50"/>
<evidence type="ECO:0000313" key="3">
    <source>
        <dbReference type="Proteomes" id="UP000299102"/>
    </source>
</evidence>
<feature type="region of interest" description="Disordered" evidence="1">
    <location>
        <begin position="1"/>
        <end position="20"/>
    </location>
</feature>
<comment type="caution">
    <text evidence="2">The sequence shown here is derived from an EMBL/GenBank/DDBJ whole genome shotgun (WGS) entry which is preliminary data.</text>
</comment>
<gene>
    <name evidence="2" type="ORF">EVAR_72751_1</name>
</gene>
<accession>A0A4C1TB50</accession>
<keyword evidence="3" id="KW-1185">Reference proteome</keyword>
<name>A0A4C1TB50_EUMVA</name>
<feature type="compositionally biased region" description="Polar residues" evidence="1">
    <location>
        <begin position="11"/>
        <end position="20"/>
    </location>
</feature>
<sequence length="20" mass="2188">MPGLWKARGQKGSQSEAPMQ</sequence>
<feature type="non-terminal residue" evidence="2">
    <location>
        <position position="20"/>
    </location>
</feature>
<reference evidence="2 3" key="1">
    <citation type="journal article" date="2019" name="Commun. Biol.">
        <title>The bagworm genome reveals a unique fibroin gene that provides high tensile strength.</title>
        <authorList>
            <person name="Kono N."/>
            <person name="Nakamura H."/>
            <person name="Ohtoshi R."/>
            <person name="Tomita M."/>
            <person name="Numata K."/>
            <person name="Arakawa K."/>
        </authorList>
    </citation>
    <scope>NUCLEOTIDE SEQUENCE [LARGE SCALE GENOMIC DNA]</scope>
</reference>